<dbReference type="InterPro" id="IPR050446">
    <property type="entry name" value="FAD-oxidoreductase/Apoptosis"/>
</dbReference>
<dbReference type="EMBL" id="JAKLTQ010000020">
    <property type="protein sequence ID" value="MCG2624103.1"/>
    <property type="molecule type" value="Genomic_DNA"/>
</dbReference>
<proteinExistence type="predicted"/>
<comment type="cofactor">
    <cofactor evidence="1">
        <name>FAD</name>
        <dbReference type="ChEBI" id="CHEBI:57692"/>
    </cofactor>
</comment>
<dbReference type="Pfam" id="PF14759">
    <property type="entry name" value="Reductase_C"/>
    <property type="match status" value="1"/>
</dbReference>
<dbReference type="Pfam" id="PF07992">
    <property type="entry name" value="Pyr_redox_2"/>
    <property type="match status" value="1"/>
</dbReference>
<sequence length="418" mass="44244">MIRPDTITHSGANLSRVLIVGAGHAGAATAATLRQYGHAGPITLVGDEEEHPYHRPPISKAYLHGDTGADLLRAPSYYADQGIDLMLGRRVESIDLDARTATLDDATGVGFDELVLATGARARTLPHPLPERGCWSMRTYRDAIGFRSVLESRAQIVIIGGGFVGLEVAAAARSRGCQVTVIEREQRLLQRVASPVLSDALTAIHRKNGVDVLVNAALNEVVASQDGGVEAVLLEDGTRLPCDAVVIGVGAEPRDELLQQLGAACDGGVLVDSSARTNLPGVYAVGDVTRREVPGYPGRIRLESIPNTTEQAKQAAAAITGRPAPPAETPWFWSDQYDVNLKIAGLLAGSTRTVVRGEPSSDSFAVYHLDDAGRLVAVEAVNAAKDFMAGKKWIASNASPSLDRLPDPSVPLRDLVPA</sequence>
<accession>A0ABS9LBX5</accession>
<keyword evidence="8" id="KW-1185">Reference proteome</keyword>
<dbReference type="InterPro" id="IPR028202">
    <property type="entry name" value="Reductase_C"/>
</dbReference>
<evidence type="ECO:0000313" key="8">
    <source>
        <dbReference type="Proteomes" id="UP001165368"/>
    </source>
</evidence>
<dbReference type="Gene3D" id="3.50.50.60">
    <property type="entry name" value="FAD/NAD(P)-binding domain"/>
    <property type="match status" value="2"/>
</dbReference>
<dbReference type="Proteomes" id="UP001165368">
    <property type="component" value="Unassembled WGS sequence"/>
</dbReference>
<dbReference type="InterPro" id="IPR036188">
    <property type="entry name" value="FAD/NAD-bd_sf"/>
</dbReference>
<dbReference type="PANTHER" id="PTHR43557">
    <property type="entry name" value="APOPTOSIS-INDUCING FACTOR 1"/>
    <property type="match status" value="1"/>
</dbReference>
<evidence type="ECO:0000259" key="6">
    <source>
        <dbReference type="Pfam" id="PF14759"/>
    </source>
</evidence>
<evidence type="ECO:0000313" key="7">
    <source>
        <dbReference type="EMBL" id="MCG2624103.1"/>
    </source>
</evidence>
<dbReference type="Gene3D" id="3.30.390.30">
    <property type="match status" value="1"/>
</dbReference>
<protein>
    <submittedName>
        <fullName evidence="7">FAD-dependent oxidoreductase</fullName>
    </submittedName>
</protein>
<evidence type="ECO:0000259" key="5">
    <source>
        <dbReference type="Pfam" id="PF07992"/>
    </source>
</evidence>
<organism evidence="7 8">
    <name type="scientific">Arthrobacter hankyongi</name>
    <dbReference type="NCBI Taxonomy" id="2904801"/>
    <lineage>
        <taxon>Bacteria</taxon>
        <taxon>Bacillati</taxon>
        <taxon>Actinomycetota</taxon>
        <taxon>Actinomycetes</taxon>
        <taxon>Micrococcales</taxon>
        <taxon>Micrococcaceae</taxon>
        <taxon>Arthrobacter</taxon>
    </lineage>
</organism>
<evidence type="ECO:0000256" key="1">
    <source>
        <dbReference type="ARBA" id="ARBA00001974"/>
    </source>
</evidence>
<keyword evidence="4" id="KW-0560">Oxidoreductase</keyword>
<dbReference type="SUPFAM" id="SSF55424">
    <property type="entry name" value="FAD/NAD-linked reductases, dimerisation (C-terminal) domain"/>
    <property type="match status" value="1"/>
</dbReference>
<evidence type="ECO:0000256" key="2">
    <source>
        <dbReference type="ARBA" id="ARBA00022630"/>
    </source>
</evidence>
<dbReference type="InterPro" id="IPR023753">
    <property type="entry name" value="FAD/NAD-binding_dom"/>
</dbReference>
<comment type="caution">
    <text evidence="7">The sequence shown here is derived from an EMBL/GenBank/DDBJ whole genome shotgun (WGS) entry which is preliminary data.</text>
</comment>
<dbReference type="RefSeq" id="WP_237825544.1">
    <property type="nucleotide sequence ID" value="NZ_JAKLTQ010000020.1"/>
</dbReference>
<name>A0ABS9LBX5_9MICC</name>
<dbReference type="PRINTS" id="PR00368">
    <property type="entry name" value="FADPNR"/>
</dbReference>
<dbReference type="PANTHER" id="PTHR43557:SF2">
    <property type="entry name" value="RIESKE DOMAIN-CONTAINING PROTEIN-RELATED"/>
    <property type="match status" value="1"/>
</dbReference>
<feature type="domain" description="Reductase C-terminal" evidence="6">
    <location>
        <begin position="331"/>
        <end position="416"/>
    </location>
</feature>
<dbReference type="PRINTS" id="PR00411">
    <property type="entry name" value="PNDRDTASEI"/>
</dbReference>
<evidence type="ECO:0000256" key="3">
    <source>
        <dbReference type="ARBA" id="ARBA00022827"/>
    </source>
</evidence>
<feature type="domain" description="FAD/NAD(P)-binding" evidence="5">
    <location>
        <begin position="16"/>
        <end position="303"/>
    </location>
</feature>
<dbReference type="InterPro" id="IPR016156">
    <property type="entry name" value="FAD/NAD-linked_Rdtase_dimer_sf"/>
</dbReference>
<reference evidence="7" key="1">
    <citation type="submission" date="2022-01" db="EMBL/GenBank/DDBJ databases">
        <authorList>
            <person name="Jo J.-H."/>
            <person name="Im W.-T."/>
        </authorList>
    </citation>
    <scope>NUCLEOTIDE SEQUENCE</scope>
    <source>
        <strain evidence="7">I2-34</strain>
    </source>
</reference>
<dbReference type="SUPFAM" id="SSF51905">
    <property type="entry name" value="FAD/NAD(P)-binding domain"/>
    <property type="match status" value="1"/>
</dbReference>
<keyword evidence="3" id="KW-0274">FAD</keyword>
<keyword evidence="2" id="KW-0285">Flavoprotein</keyword>
<gene>
    <name evidence="7" type="ORF">LVY72_19635</name>
</gene>
<evidence type="ECO:0000256" key="4">
    <source>
        <dbReference type="ARBA" id="ARBA00023002"/>
    </source>
</evidence>